<dbReference type="AlphaFoldDB" id="A0A835Q1I6"/>
<name>A0A835Q1I6_VANPL</name>
<evidence type="ECO:0000313" key="3">
    <source>
        <dbReference type="Proteomes" id="UP000639772"/>
    </source>
</evidence>
<gene>
    <name evidence="2" type="ORF">HPP92_021419</name>
</gene>
<evidence type="ECO:0000313" key="2">
    <source>
        <dbReference type="EMBL" id="KAG0462943.1"/>
    </source>
</evidence>
<comment type="caution">
    <text evidence="2">The sequence shown here is derived from an EMBL/GenBank/DDBJ whole genome shotgun (WGS) entry which is preliminary data.</text>
</comment>
<organism evidence="2 3">
    <name type="scientific">Vanilla planifolia</name>
    <name type="common">Vanilla</name>
    <dbReference type="NCBI Taxonomy" id="51239"/>
    <lineage>
        <taxon>Eukaryota</taxon>
        <taxon>Viridiplantae</taxon>
        <taxon>Streptophyta</taxon>
        <taxon>Embryophyta</taxon>
        <taxon>Tracheophyta</taxon>
        <taxon>Spermatophyta</taxon>
        <taxon>Magnoliopsida</taxon>
        <taxon>Liliopsida</taxon>
        <taxon>Asparagales</taxon>
        <taxon>Orchidaceae</taxon>
        <taxon>Vanilloideae</taxon>
        <taxon>Vanilleae</taxon>
        <taxon>Vanilla</taxon>
    </lineage>
</organism>
<feature type="transmembrane region" description="Helical" evidence="1">
    <location>
        <begin position="68"/>
        <end position="89"/>
    </location>
</feature>
<dbReference type="OrthoDB" id="513595at2759"/>
<evidence type="ECO:0000256" key="1">
    <source>
        <dbReference type="SAM" id="Phobius"/>
    </source>
</evidence>
<accession>A0A835Q1I6</accession>
<dbReference type="EMBL" id="JADCNM010000011">
    <property type="protein sequence ID" value="KAG0462943.1"/>
    <property type="molecule type" value="Genomic_DNA"/>
</dbReference>
<protein>
    <submittedName>
        <fullName evidence="2">Uncharacterized protein</fullName>
    </submittedName>
</protein>
<proteinExistence type="predicted"/>
<keyword evidence="1" id="KW-0812">Transmembrane</keyword>
<keyword evidence="1" id="KW-1133">Transmembrane helix</keyword>
<reference evidence="2 3" key="1">
    <citation type="journal article" date="2020" name="Nat. Food">
        <title>A phased Vanilla planifolia genome enables genetic improvement of flavour and production.</title>
        <authorList>
            <person name="Hasing T."/>
            <person name="Tang H."/>
            <person name="Brym M."/>
            <person name="Khazi F."/>
            <person name="Huang T."/>
            <person name="Chambers A.H."/>
        </authorList>
    </citation>
    <scope>NUCLEOTIDE SEQUENCE [LARGE SCALE GENOMIC DNA]</scope>
    <source>
        <tissue evidence="2">Leaf</tissue>
    </source>
</reference>
<sequence>MRAQLTVPARGKSRVTKKVIEYYYEPEMEWMTAISAGQLIFAQFWAIARGWDSEVHVLEAKYKDPFVLSAALLFLLALFAFQLIVRFLALQSLFGGDMSE</sequence>
<dbReference type="Proteomes" id="UP000639772">
    <property type="component" value="Chromosome 11"/>
</dbReference>
<keyword evidence="1" id="KW-0472">Membrane</keyword>